<evidence type="ECO:0000313" key="6">
    <source>
        <dbReference type="Proteomes" id="UP001385892"/>
    </source>
</evidence>
<dbReference type="NCBIfam" id="TIGR01965">
    <property type="entry name" value="VCBS_repeat"/>
    <property type="match status" value="1"/>
</dbReference>
<reference evidence="5 6" key="1">
    <citation type="submission" date="2024-03" db="EMBL/GenBank/DDBJ databases">
        <title>Novel species of the genus Variovorax.</title>
        <authorList>
            <person name="Liu Q."/>
            <person name="Xin Y.-H."/>
        </authorList>
    </citation>
    <scope>NUCLEOTIDE SEQUENCE [LARGE SCALE GENOMIC DNA]</scope>
    <source>
        <strain evidence="5 6">KACC 18900</strain>
    </source>
</reference>
<feature type="compositionally biased region" description="Polar residues" evidence="1">
    <location>
        <begin position="1956"/>
        <end position="1965"/>
    </location>
</feature>
<dbReference type="InterPro" id="IPR041690">
    <property type="entry name" value="Cadherin_5"/>
</dbReference>
<accession>A0ABU8WIL1</accession>
<dbReference type="NCBIfam" id="NF012209">
    <property type="entry name" value="LEPR-8K"/>
    <property type="match status" value="1"/>
</dbReference>
<evidence type="ECO:0000259" key="2">
    <source>
        <dbReference type="Pfam" id="PF14252"/>
    </source>
</evidence>
<dbReference type="InterPro" id="IPR053786">
    <property type="entry name" value="LEPRxLL_CS"/>
</dbReference>
<feature type="region of interest" description="Disordered" evidence="1">
    <location>
        <begin position="1956"/>
        <end position="1975"/>
    </location>
</feature>
<dbReference type="Gene3D" id="2.60.40.1200">
    <property type="match status" value="2"/>
</dbReference>
<dbReference type="Pfam" id="PF14252">
    <property type="entry name" value="DUF4347"/>
    <property type="match status" value="1"/>
</dbReference>
<comment type="caution">
    <text evidence="5">The sequence shown here is derived from an EMBL/GenBank/DDBJ whole genome shotgun (WGS) entry which is preliminary data.</text>
</comment>
<dbReference type="Pfam" id="PF17803">
    <property type="entry name" value="Cadherin_4"/>
    <property type="match status" value="1"/>
</dbReference>
<dbReference type="Pfam" id="PF17892">
    <property type="entry name" value="Cadherin_5"/>
    <property type="match status" value="2"/>
</dbReference>
<dbReference type="InterPro" id="IPR010221">
    <property type="entry name" value="VCBS_dom"/>
</dbReference>
<feature type="domain" description="RapA2 cadherin-like" evidence="3">
    <location>
        <begin position="884"/>
        <end position="966"/>
    </location>
</feature>
<dbReference type="InterPro" id="IPR013783">
    <property type="entry name" value="Ig-like_fold"/>
</dbReference>
<gene>
    <name evidence="5" type="ORF">WKW82_11370</name>
</gene>
<organism evidence="5 6">
    <name type="scientific">Variovorax rhizosphaerae</name>
    <dbReference type="NCBI Taxonomy" id="1836200"/>
    <lineage>
        <taxon>Bacteria</taxon>
        <taxon>Pseudomonadati</taxon>
        <taxon>Pseudomonadota</taxon>
        <taxon>Betaproteobacteria</taxon>
        <taxon>Burkholderiales</taxon>
        <taxon>Comamonadaceae</taxon>
        <taxon>Variovorax</taxon>
    </lineage>
</organism>
<protein>
    <submittedName>
        <fullName evidence="5">DUF4347 domain-containing protein</fullName>
    </submittedName>
</protein>
<sequence length="2002" mass="198462">MFKRNARAKRHAGIDWARPSMDLAGPMLLQALEPRVLLDAAAAATATHQVADAQALAVQAAHDMQVEAAALVQALSQAMAQAMTPPSVVPPAVAQEGPDVYFIDAALPDTQQLVAALPANAEVHQIAQGSDGVKDIALALQGRSGIGAIHILSHGSAGMLDLGSAVLTTDSMRGQYHDDLVAIGSALTADGDILVYGCDFSAGTAGIEATDTLAAITGADVAASSDNTGAASLGGNWTLETQVGPIEAQSVAAASWGYALAPGPAIIVLWDPADKNMDGIVNGTITQTPAGGTPRTIDIKMTTAPDYGNGKSGYGIPWDTLPESNGIAAGAINAGNVVGNSELHQTPSGAPANTSIVFSHASGHSVQVTNPVLLAAQTDPPGKYTFTDAGITSITIVDQAGINGTVSGKVLSFSTRTGGADLGFAVRAVGTVTGSFNFFTTTTTGLAGDGVDLGLLLTDVEVLGSVNVVPGAQSAVEDMPLVLGGGTAIKVVDIDGLDPVGVDRATTVTLTATNGTMSLSGIAGLTFTAGDGTNDGTMTFSGPRSLVNAALNGLTFRGNPEFSGAAQIQIVSTTADDPGVPNTNIIPINVAPANDAPVLDPSPVFTMPPVAEGGGPPVGAVGSPVSSFAGGNITDVDPGAVKGIAITSAPTTYGVWYFSVNSGTSWTAMPAGSNADALLLSASATNRLYFAPAAGYNGALDPGLTFRAWDTTSGTNGGRASTAANGGDSAFSLATDTIQPAVTQVNKPPVNTLPATFTGNEDVSLPLTGLQVADPDAAGGIITVTLSVNAGTLVAASGAGVSVASSGTSSIQLSGTLASINAYLASAAAPNYISDTNGNGTVSGSVGYRYTLTEAVNNTTPQSDTVQLTMTDGAGNNTAAFPKTMAINIVDDVPLAQNDTAAITEDAVPNMVSGNVMTNDRPSADGNAATIDSISAGFTPAAGGVGVAVAGTYGSITAQADGSYVYTLDNANPTVNALNVGQSLTEVFTYTLTDGDGDTSSATLTVTINGANDAPLNTVPGAQTVGEDVALAFSGANAISVNDVDANLTSVTLTVTNGRLNVSLSGAATFSAGANNSATVTISGTQADINASLATLAYTGNTDFSGSDTLTVLSRDSGGLTDSDTVAITVTPLNDAPINTVPVAGWTTPEETSVALTGLSVADADAGAGAITVTLSVPTGTLTATAGGGVGVTGSGSGSLVLTGTLANINAFLAATAPVYVPVLNANGDVTLTMLTNDGGNTGPGGPLTDSDPAVIDAGLGIVTVQLSVNSGTMSASDAGNVTVTGSGTDTLLLTGTLPDINAYLASIEAPVYTPTLDATGTFALTMVTDDLGNTGAGGSQRDIDTTTVAINIGSFDDPPVNTLPAAGWTTDEDTAIALTGLKVADVDAGLGLISVQLSVDAGTITANNLGGITVTNSGTSSITLTGRLFGINLYLASPAAPVYHPAPDGNGTVTLTMLTDDNGNTGTGGPLSYTVSDGNATGSGALSFNTVPNTPPVAQADIVALDEDTPLSVPAASGLLANDSDADGDALAITGYSVAGLGAFAPGTPANIAGVGVLTVNADGSYSFVPAPDYNGPVPAVSYTVSDGSTTRTGTLSLSVTPVNDVPAVGNGGGALPGGGTIIVGADSGLLAGASDIDGDQLVITSFTVEGVPGPIPAGTPANIPGVGVLTINPDGSYTFVPDASFSGPLPKTIFTVSDGEGGTATGELSLDVVAQPQPPAPSGDAPVNPTFVFVYAPGDATQGPLAPDAMHNVTGAVLGAVADLGNVGISTLLSSDNVILKAVNDMGSLNGTHLTGEDTVLGSPAGYNAISHATGPNAPLAGSSLGGPGARAIDAGNLDFAALNSGSSLRLLAAPNRTDVILEMQTRGRQIWIGVDDTLDTARSPILRVAVTLADGSPLPPWIRVDASGLILIEAPAGTELIGLRITVLRRNGETHTHTVDVDASANQLLDRTATAPQRSANGTRADAKHIDHPRDFATQLAQASRRPASVDAELLEALA</sequence>
<dbReference type="RefSeq" id="WP_340342394.1">
    <property type="nucleotide sequence ID" value="NZ_JBBKZT010000004.1"/>
</dbReference>
<keyword evidence="6" id="KW-1185">Reference proteome</keyword>
<dbReference type="Gene3D" id="2.60.40.10">
    <property type="entry name" value="Immunoglobulins"/>
    <property type="match status" value="1"/>
</dbReference>
<dbReference type="InterPro" id="IPR040853">
    <property type="entry name" value="RapA2_cadherin-like"/>
</dbReference>
<feature type="domain" description="Cadherin-like" evidence="4">
    <location>
        <begin position="1494"/>
        <end position="1602"/>
    </location>
</feature>
<name>A0ABU8WIL1_9BURK</name>
<proteinExistence type="predicted"/>
<feature type="domain" description="Cadherin-like" evidence="4">
    <location>
        <begin position="1627"/>
        <end position="1714"/>
    </location>
</feature>
<evidence type="ECO:0000259" key="3">
    <source>
        <dbReference type="Pfam" id="PF17803"/>
    </source>
</evidence>
<dbReference type="NCBIfam" id="NF012211">
    <property type="entry name" value="tand_rpt_95"/>
    <property type="match status" value="3"/>
</dbReference>
<evidence type="ECO:0000256" key="1">
    <source>
        <dbReference type="SAM" id="MobiDB-lite"/>
    </source>
</evidence>
<dbReference type="InterPro" id="IPR025592">
    <property type="entry name" value="DUF4347"/>
</dbReference>
<evidence type="ECO:0000313" key="5">
    <source>
        <dbReference type="EMBL" id="MEJ8847254.1"/>
    </source>
</evidence>
<dbReference type="Proteomes" id="UP001385892">
    <property type="component" value="Unassembled WGS sequence"/>
</dbReference>
<feature type="domain" description="DUF4347" evidence="2">
    <location>
        <begin position="100"/>
        <end position="252"/>
    </location>
</feature>
<dbReference type="EMBL" id="JBBKZT010000004">
    <property type="protein sequence ID" value="MEJ8847254.1"/>
    <property type="molecule type" value="Genomic_DNA"/>
</dbReference>
<evidence type="ECO:0000259" key="4">
    <source>
        <dbReference type="Pfam" id="PF17892"/>
    </source>
</evidence>